<proteinExistence type="predicted"/>
<dbReference type="EMBL" id="VSSQ01028054">
    <property type="protein sequence ID" value="MPM77601.1"/>
    <property type="molecule type" value="Genomic_DNA"/>
</dbReference>
<gene>
    <name evidence="1" type="ORF">SDC9_124607</name>
</gene>
<reference evidence="1" key="1">
    <citation type="submission" date="2019-08" db="EMBL/GenBank/DDBJ databases">
        <authorList>
            <person name="Kucharzyk K."/>
            <person name="Murdoch R.W."/>
            <person name="Higgins S."/>
            <person name="Loffler F."/>
        </authorList>
    </citation>
    <scope>NUCLEOTIDE SEQUENCE</scope>
</reference>
<name>A0A645CKX0_9ZZZZ</name>
<comment type="caution">
    <text evidence="1">The sequence shown here is derived from an EMBL/GenBank/DDBJ whole genome shotgun (WGS) entry which is preliminary data.</text>
</comment>
<accession>A0A645CKX0</accession>
<dbReference type="AlphaFoldDB" id="A0A645CKX0"/>
<organism evidence="1">
    <name type="scientific">bioreactor metagenome</name>
    <dbReference type="NCBI Taxonomy" id="1076179"/>
    <lineage>
        <taxon>unclassified sequences</taxon>
        <taxon>metagenomes</taxon>
        <taxon>ecological metagenomes</taxon>
    </lineage>
</organism>
<protein>
    <submittedName>
        <fullName evidence="1">Uncharacterized protein</fullName>
    </submittedName>
</protein>
<sequence length="77" mass="8849">MAVGERVGYRGQIGKGIQMTACASREPRSSEQHDTICGLGKERLEIDEHLLKIGNRRRDFERERQAHSGCLRRDRLN</sequence>
<evidence type="ECO:0000313" key="1">
    <source>
        <dbReference type="EMBL" id="MPM77601.1"/>
    </source>
</evidence>